<dbReference type="RefSeq" id="WP_052546187.1">
    <property type="nucleotide sequence ID" value="NZ_JMCC02000003.1"/>
</dbReference>
<dbReference type="AlphaFoldDB" id="A0A0C2D835"/>
<gene>
    <name evidence="1" type="ORF">DB30_03832</name>
</gene>
<evidence type="ECO:0000313" key="2">
    <source>
        <dbReference type="Proteomes" id="UP000031599"/>
    </source>
</evidence>
<name>A0A0C2D835_9BACT</name>
<organism evidence="1 2">
    <name type="scientific">Enhygromyxa salina</name>
    <dbReference type="NCBI Taxonomy" id="215803"/>
    <lineage>
        <taxon>Bacteria</taxon>
        <taxon>Pseudomonadati</taxon>
        <taxon>Myxococcota</taxon>
        <taxon>Polyangia</taxon>
        <taxon>Nannocystales</taxon>
        <taxon>Nannocystaceae</taxon>
        <taxon>Enhygromyxa</taxon>
    </lineage>
</organism>
<sequence>MDGNRNNKNTLSCIMYAGLALAIAGCGTEADINTVDSVDNVIAAVPGDEVHDTDMFRGWIGYTSEEYPSLMCPNHYAVRGFDCDGSYCDNVSPYCEEVGGTQIGSSYWTDYFSEEGSGYENEGHCWGSNEWMTGVDCTGSYCDNLSLRCTAFPGSKTGNCYWSGWYSEEQSAFMAGNGYYIKGMECNGSYCDNKRYRYCRFY</sequence>
<dbReference type="EMBL" id="JMCC02000003">
    <property type="protein sequence ID" value="KIG19276.1"/>
    <property type="molecule type" value="Genomic_DNA"/>
</dbReference>
<proteinExistence type="predicted"/>
<dbReference type="PROSITE" id="PS51257">
    <property type="entry name" value="PROKAR_LIPOPROTEIN"/>
    <property type="match status" value="1"/>
</dbReference>
<dbReference type="Proteomes" id="UP000031599">
    <property type="component" value="Unassembled WGS sequence"/>
</dbReference>
<evidence type="ECO:0008006" key="3">
    <source>
        <dbReference type="Google" id="ProtNLM"/>
    </source>
</evidence>
<protein>
    <recommendedName>
        <fullName evidence="3">Lipoprotein</fullName>
    </recommendedName>
</protein>
<evidence type="ECO:0000313" key="1">
    <source>
        <dbReference type="EMBL" id="KIG19276.1"/>
    </source>
</evidence>
<reference evidence="1 2" key="1">
    <citation type="submission" date="2014-12" db="EMBL/GenBank/DDBJ databases">
        <title>Genome assembly of Enhygromyxa salina DSM 15201.</title>
        <authorList>
            <person name="Sharma G."/>
            <person name="Subramanian S."/>
        </authorList>
    </citation>
    <scope>NUCLEOTIDE SEQUENCE [LARGE SCALE GENOMIC DNA]</scope>
    <source>
        <strain evidence="1 2">DSM 15201</strain>
    </source>
</reference>
<comment type="caution">
    <text evidence="1">The sequence shown here is derived from an EMBL/GenBank/DDBJ whole genome shotgun (WGS) entry which is preliminary data.</text>
</comment>
<accession>A0A0C2D835</accession>